<dbReference type="AlphaFoldDB" id="A0A0F8X7X2"/>
<proteinExistence type="predicted"/>
<comment type="caution">
    <text evidence="1">The sequence shown here is derived from an EMBL/GenBank/DDBJ whole genome shotgun (WGS) entry which is preliminary data.</text>
</comment>
<gene>
    <name evidence="1" type="ORF">LCGC14_2976050</name>
</gene>
<organism evidence="1">
    <name type="scientific">marine sediment metagenome</name>
    <dbReference type="NCBI Taxonomy" id="412755"/>
    <lineage>
        <taxon>unclassified sequences</taxon>
        <taxon>metagenomes</taxon>
        <taxon>ecological metagenomes</taxon>
    </lineage>
</organism>
<feature type="non-terminal residue" evidence="1">
    <location>
        <position position="35"/>
    </location>
</feature>
<dbReference type="EMBL" id="LAZR01060649">
    <property type="protein sequence ID" value="KKK65247.1"/>
    <property type="molecule type" value="Genomic_DNA"/>
</dbReference>
<name>A0A0F8X7X2_9ZZZZ</name>
<protein>
    <submittedName>
        <fullName evidence="1">Uncharacterized protein</fullName>
    </submittedName>
</protein>
<sequence>MRKVLTIAALLALLAVPFMAVSAGGRDICHATGNG</sequence>
<reference evidence="1" key="1">
    <citation type="journal article" date="2015" name="Nature">
        <title>Complex archaea that bridge the gap between prokaryotes and eukaryotes.</title>
        <authorList>
            <person name="Spang A."/>
            <person name="Saw J.H."/>
            <person name="Jorgensen S.L."/>
            <person name="Zaremba-Niedzwiedzka K."/>
            <person name="Martijn J."/>
            <person name="Lind A.E."/>
            <person name="van Eijk R."/>
            <person name="Schleper C."/>
            <person name="Guy L."/>
            <person name="Ettema T.J."/>
        </authorList>
    </citation>
    <scope>NUCLEOTIDE SEQUENCE</scope>
</reference>
<evidence type="ECO:0000313" key="1">
    <source>
        <dbReference type="EMBL" id="KKK65247.1"/>
    </source>
</evidence>
<accession>A0A0F8X7X2</accession>